<evidence type="ECO:0000313" key="3">
    <source>
        <dbReference type="Proteomes" id="UP001058974"/>
    </source>
</evidence>
<organism evidence="2 3">
    <name type="scientific">Pisum sativum</name>
    <name type="common">Garden pea</name>
    <name type="synonym">Lathyrus oleraceus</name>
    <dbReference type="NCBI Taxonomy" id="3888"/>
    <lineage>
        <taxon>Eukaryota</taxon>
        <taxon>Viridiplantae</taxon>
        <taxon>Streptophyta</taxon>
        <taxon>Embryophyta</taxon>
        <taxon>Tracheophyta</taxon>
        <taxon>Spermatophyta</taxon>
        <taxon>Magnoliopsida</taxon>
        <taxon>eudicotyledons</taxon>
        <taxon>Gunneridae</taxon>
        <taxon>Pentapetalae</taxon>
        <taxon>rosids</taxon>
        <taxon>fabids</taxon>
        <taxon>Fabales</taxon>
        <taxon>Fabaceae</taxon>
        <taxon>Papilionoideae</taxon>
        <taxon>50 kb inversion clade</taxon>
        <taxon>NPAAA clade</taxon>
        <taxon>Hologalegina</taxon>
        <taxon>IRL clade</taxon>
        <taxon>Fabeae</taxon>
        <taxon>Lathyrus</taxon>
    </lineage>
</organism>
<dbReference type="Gramene" id="Psat01G0228300-T1">
    <property type="protein sequence ID" value="KAI5443579.1"/>
    <property type="gene ID" value="KIW84_012283"/>
</dbReference>
<proteinExistence type="predicted"/>
<dbReference type="Proteomes" id="UP001058974">
    <property type="component" value="Chromosome 1"/>
</dbReference>
<evidence type="ECO:0000259" key="1">
    <source>
        <dbReference type="Pfam" id="PF13966"/>
    </source>
</evidence>
<sequence length="117" mass="13703">MKSSDLFVGNILYSLGDGTRLSFWYCKWLVNHPCVIEAKVVVALKEIWSSKIPSKIQIFWWEFFLDRLATKDRLLKRGIISRGNVHFCVLCNGSEESFHHLYLVCVLAVNVWKRVER</sequence>
<name>A0A9D5BH48_PEA</name>
<dbReference type="AlphaFoldDB" id="A0A9D5BH48"/>
<accession>A0A9D5BH48</accession>
<feature type="domain" description="Reverse transcriptase zinc-binding" evidence="1">
    <location>
        <begin position="41"/>
        <end position="112"/>
    </location>
</feature>
<reference evidence="2 3" key="1">
    <citation type="journal article" date="2022" name="Nat. Genet.">
        <title>Improved pea reference genome and pan-genome highlight genomic features and evolutionary characteristics.</title>
        <authorList>
            <person name="Yang T."/>
            <person name="Liu R."/>
            <person name="Luo Y."/>
            <person name="Hu S."/>
            <person name="Wang D."/>
            <person name="Wang C."/>
            <person name="Pandey M.K."/>
            <person name="Ge S."/>
            <person name="Xu Q."/>
            <person name="Li N."/>
            <person name="Li G."/>
            <person name="Huang Y."/>
            <person name="Saxena R.K."/>
            <person name="Ji Y."/>
            <person name="Li M."/>
            <person name="Yan X."/>
            <person name="He Y."/>
            <person name="Liu Y."/>
            <person name="Wang X."/>
            <person name="Xiang C."/>
            <person name="Varshney R.K."/>
            <person name="Ding H."/>
            <person name="Gao S."/>
            <person name="Zong X."/>
        </authorList>
    </citation>
    <scope>NUCLEOTIDE SEQUENCE [LARGE SCALE GENOMIC DNA]</scope>
    <source>
        <strain evidence="2 3">cv. Zhongwan 6</strain>
    </source>
</reference>
<dbReference type="EMBL" id="JAMSHJ010000001">
    <property type="protein sequence ID" value="KAI5443579.1"/>
    <property type="molecule type" value="Genomic_DNA"/>
</dbReference>
<dbReference type="InterPro" id="IPR026960">
    <property type="entry name" value="RVT-Znf"/>
</dbReference>
<protein>
    <recommendedName>
        <fullName evidence="1">Reverse transcriptase zinc-binding domain-containing protein</fullName>
    </recommendedName>
</protein>
<dbReference type="Pfam" id="PF13966">
    <property type="entry name" value="zf-RVT"/>
    <property type="match status" value="1"/>
</dbReference>
<keyword evidence="3" id="KW-1185">Reference proteome</keyword>
<evidence type="ECO:0000313" key="2">
    <source>
        <dbReference type="EMBL" id="KAI5443579.1"/>
    </source>
</evidence>
<gene>
    <name evidence="2" type="ORF">KIW84_012283</name>
</gene>
<comment type="caution">
    <text evidence="2">The sequence shown here is derived from an EMBL/GenBank/DDBJ whole genome shotgun (WGS) entry which is preliminary data.</text>
</comment>